<reference evidence="1 2" key="1">
    <citation type="journal article" date="2020" name="Syst. Appl. Microbiol.">
        <title>Alienimonas chondri sp. nov., a novel planctomycete isolated from the biofilm of the red alga Chondrus crispus.</title>
        <authorList>
            <person name="Vitorino I."/>
            <person name="Albuquerque L."/>
            <person name="Wiegand S."/>
            <person name="Kallscheuer N."/>
            <person name="da Costa M.S."/>
            <person name="Lobo-da-Cunha A."/>
            <person name="Jogler C."/>
            <person name="Lage O.M."/>
        </authorList>
    </citation>
    <scope>NUCLEOTIDE SEQUENCE [LARGE SCALE GENOMIC DNA]</scope>
    <source>
        <strain evidence="1 2">LzC2</strain>
    </source>
</reference>
<accession>A0ABX1VEZ2</accession>
<dbReference type="Proteomes" id="UP000609651">
    <property type="component" value="Unassembled WGS sequence"/>
</dbReference>
<protein>
    <submittedName>
        <fullName evidence="1">Uncharacterized protein</fullName>
    </submittedName>
</protein>
<evidence type="ECO:0000313" key="2">
    <source>
        <dbReference type="Proteomes" id="UP000609651"/>
    </source>
</evidence>
<dbReference type="EMBL" id="WTPX01000084">
    <property type="protein sequence ID" value="NNJ26561.1"/>
    <property type="molecule type" value="Genomic_DNA"/>
</dbReference>
<comment type="caution">
    <text evidence="1">The sequence shown here is derived from an EMBL/GenBank/DDBJ whole genome shotgun (WGS) entry which is preliminary data.</text>
</comment>
<evidence type="ECO:0000313" key="1">
    <source>
        <dbReference type="EMBL" id="NNJ26561.1"/>
    </source>
</evidence>
<sequence length="54" mass="5466">MAPATLVTSVVKPDRNTPWLLSVPAPAVPSMVIVAASGPVPVEAIVSMEAAKTP</sequence>
<organism evidence="1 2">
    <name type="scientific">Alienimonas chondri</name>
    <dbReference type="NCBI Taxonomy" id="2681879"/>
    <lineage>
        <taxon>Bacteria</taxon>
        <taxon>Pseudomonadati</taxon>
        <taxon>Planctomycetota</taxon>
        <taxon>Planctomycetia</taxon>
        <taxon>Planctomycetales</taxon>
        <taxon>Planctomycetaceae</taxon>
        <taxon>Alienimonas</taxon>
    </lineage>
</organism>
<name>A0ABX1VEZ2_9PLAN</name>
<keyword evidence="2" id="KW-1185">Reference proteome</keyword>
<proteinExistence type="predicted"/>
<gene>
    <name evidence="1" type="ORF">LzC2_26500</name>
</gene>